<reference evidence="1 2" key="1">
    <citation type="submission" date="2016-03" db="EMBL/GenBank/DDBJ databases">
        <title>Acetic acid bacteria sequencing.</title>
        <authorList>
            <person name="Brandt J."/>
            <person name="Jakob F."/>
            <person name="Vogel R.F."/>
        </authorList>
    </citation>
    <scope>NUCLEOTIDE SEQUENCE [LARGE SCALE GENOMIC DNA]</scope>
    <source>
        <strain evidence="1 2">TMW2.1153</strain>
    </source>
</reference>
<accession>A0A1U9KHR0</accession>
<sequence>MPTMTEEKPIGMLVEEMLEAHTAARSRNGVPWQKLDGMVMQARHAASRYNDTGANPNSPEDRRHKKHIRAEVERVRQECIRWRDMPHQDIGREATVALAPAPQPAATPQQIARRLLNEFSQRGIRLEVGSKSRLSVRPAHLLTDTDKDSLKTFQDDIAAAWLEQNQVWIVE</sequence>
<dbReference type="STRING" id="435.A0U92_11765"/>
<dbReference type="EMBL" id="CP014692">
    <property type="protein sequence ID" value="AQS85352.1"/>
    <property type="molecule type" value="Genomic_DNA"/>
</dbReference>
<gene>
    <name evidence="1" type="ORF">A0U92_11765</name>
</gene>
<keyword evidence="2" id="KW-1185">Reference proteome</keyword>
<name>A0A1U9KHR0_ACEAC</name>
<protein>
    <submittedName>
        <fullName evidence="1">Uncharacterized protein</fullName>
    </submittedName>
</protein>
<organism evidence="1 2">
    <name type="scientific">Acetobacter aceti</name>
    <dbReference type="NCBI Taxonomy" id="435"/>
    <lineage>
        <taxon>Bacteria</taxon>
        <taxon>Pseudomonadati</taxon>
        <taxon>Pseudomonadota</taxon>
        <taxon>Alphaproteobacteria</taxon>
        <taxon>Acetobacterales</taxon>
        <taxon>Acetobacteraceae</taxon>
        <taxon>Acetobacter</taxon>
        <taxon>Acetobacter subgen. Acetobacter</taxon>
    </lineage>
</organism>
<proteinExistence type="predicted"/>
<dbReference type="Proteomes" id="UP000188937">
    <property type="component" value="Chromosome"/>
</dbReference>
<evidence type="ECO:0000313" key="1">
    <source>
        <dbReference type="EMBL" id="AQS85352.1"/>
    </source>
</evidence>
<dbReference type="AlphaFoldDB" id="A0A1U9KHR0"/>
<dbReference type="KEGG" id="aace:A0U92_11765"/>
<dbReference type="OrthoDB" id="9932333at2"/>
<dbReference type="RefSeq" id="WP_077813406.1">
    <property type="nucleotide sequence ID" value="NZ_CP014692.1"/>
</dbReference>
<evidence type="ECO:0000313" key="2">
    <source>
        <dbReference type="Proteomes" id="UP000188937"/>
    </source>
</evidence>